<dbReference type="AlphaFoldDB" id="A0A0N4U4N3"/>
<evidence type="ECO:0000313" key="16">
    <source>
        <dbReference type="Proteomes" id="UP000038040"/>
    </source>
</evidence>
<dbReference type="EMBL" id="UYYG01001154">
    <property type="protein sequence ID" value="VDN56139.1"/>
    <property type="molecule type" value="Genomic_DNA"/>
</dbReference>
<keyword evidence="13" id="KW-1015">Disulfide bond</keyword>
<proteinExistence type="inferred from homology"/>
<dbReference type="PANTHER" id="PTHR12878:SF0">
    <property type="entry name" value="NADH DEHYDROGENASE [UBIQUINONE] 1 ALPHA SUBCOMPLEX SUBUNIT 2"/>
    <property type="match status" value="1"/>
</dbReference>
<evidence type="ECO:0000256" key="9">
    <source>
        <dbReference type="ARBA" id="ARBA00023128"/>
    </source>
</evidence>
<evidence type="ECO:0000313" key="15">
    <source>
        <dbReference type="EMBL" id="VDN56139.1"/>
    </source>
</evidence>
<evidence type="ECO:0000256" key="6">
    <source>
        <dbReference type="ARBA" id="ARBA00022660"/>
    </source>
</evidence>
<dbReference type="InterPro" id="IPR036249">
    <property type="entry name" value="Thioredoxin-like_sf"/>
</dbReference>
<dbReference type="Proteomes" id="UP000038040">
    <property type="component" value="Unplaced"/>
</dbReference>
<evidence type="ECO:0000256" key="8">
    <source>
        <dbReference type="ARBA" id="ARBA00022982"/>
    </source>
</evidence>
<evidence type="ECO:0000256" key="3">
    <source>
        <dbReference type="ARBA" id="ARBA00008939"/>
    </source>
</evidence>
<feature type="disulfide bond" description="Redox-active" evidence="13">
    <location>
        <begin position="19"/>
        <end position="53"/>
    </location>
</feature>
<dbReference type="WBParaSite" id="DME_0000175201-mRNA-1">
    <property type="protein sequence ID" value="DME_0000175201-mRNA-1"/>
    <property type="gene ID" value="DME_0000175201"/>
</dbReference>
<evidence type="ECO:0000256" key="12">
    <source>
        <dbReference type="ARBA" id="ARBA00032513"/>
    </source>
</evidence>
<dbReference type="Pfam" id="PF05047">
    <property type="entry name" value="L51_S25_CI-B8"/>
    <property type="match status" value="1"/>
</dbReference>
<dbReference type="Gene3D" id="3.40.30.10">
    <property type="entry name" value="Glutaredoxin"/>
    <property type="match status" value="1"/>
</dbReference>
<dbReference type="OrthoDB" id="10250268at2759"/>
<evidence type="ECO:0000256" key="2">
    <source>
        <dbReference type="ARBA" id="ARBA00004443"/>
    </source>
</evidence>
<organism evidence="16 18">
    <name type="scientific">Dracunculus medinensis</name>
    <name type="common">Guinea worm</name>
    <dbReference type="NCBI Taxonomy" id="318479"/>
    <lineage>
        <taxon>Eukaryota</taxon>
        <taxon>Metazoa</taxon>
        <taxon>Ecdysozoa</taxon>
        <taxon>Nematoda</taxon>
        <taxon>Chromadorea</taxon>
        <taxon>Rhabditida</taxon>
        <taxon>Spirurina</taxon>
        <taxon>Dracunculoidea</taxon>
        <taxon>Dracunculidae</taxon>
        <taxon>Dracunculus</taxon>
    </lineage>
</organism>
<dbReference type="SUPFAM" id="SSF52833">
    <property type="entry name" value="Thioredoxin-like"/>
    <property type="match status" value="1"/>
</dbReference>
<dbReference type="InterPro" id="IPR007741">
    <property type="entry name" value="Ribosomal_mL43/mS25/NADH_DH"/>
</dbReference>
<sequence>MSVIKLGSGSLRELRIHLCQKSATSSGVRSFIENDYFALKKANSDFPILIRECSGITPRIWARYEYGVEKYVSLENATRENVGNIIKQLASDQPTTSS</sequence>
<evidence type="ECO:0000256" key="7">
    <source>
        <dbReference type="ARBA" id="ARBA00022792"/>
    </source>
</evidence>
<feature type="domain" description="Ribosomal protein/NADH dehydrogenase" evidence="14">
    <location>
        <begin position="20"/>
        <end position="93"/>
    </location>
</feature>
<accession>A0A0N4U4N3</accession>
<evidence type="ECO:0000256" key="4">
    <source>
        <dbReference type="ARBA" id="ARBA00016394"/>
    </source>
</evidence>
<dbReference type="PANTHER" id="PTHR12878">
    <property type="entry name" value="NADH-UBIQUINONE OXIDOREDUCTASE B8 SUBUNIT"/>
    <property type="match status" value="1"/>
</dbReference>
<keyword evidence="6" id="KW-0679">Respiratory chain</keyword>
<gene>
    <name evidence="15" type="ORF">DME_LOCUS6112</name>
</gene>
<evidence type="ECO:0000256" key="5">
    <source>
        <dbReference type="ARBA" id="ARBA00022448"/>
    </source>
</evidence>
<evidence type="ECO:0000256" key="13">
    <source>
        <dbReference type="PIRSR" id="PIRSR005822-1"/>
    </source>
</evidence>
<evidence type="ECO:0000256" key="11">
    <source>
        <dbReference type="ARBA" id="ARBA00031441"/>
    </source>
</evidence>
<dbReference type="SMART" id="SM00916">
    <property type="entry name" value="L51_S25_CI-B8"/>
    <property type="match status" value="1"/>
</dbReference>
<keyword evidence="17" id="KW-1185">Reference proteome</keyword>
<name>A0A0N4U4N3_DRAME</name>
<dbReference type="InterPro" id="IPR016464">
    <property type="entry name" value="NADH_Ub_cplx-1_asu_su-2"/>
</dbReference>
<keyword evidence="9" id="KW-0496">Mitochondrion</keyword>
<evidence type="ECO:0000313" key="17">
    <source>
        <dbReference type="Proteomes" id="UP000274756"/>
    </source>
</evidence>
<dbReference type="GO" id="GO:0005743">
    <property type="term" value="C:mitochondrial inner membrane"/>
    <property type="evidence" value="ECO:0007669"/>
    <property type="project" value="UniProtKB-SubCell"/>
</dbReference>
<evidence type="ECO:0000313" key="18">
    <source>
        <dbReference type="WBParaSite" id="DME_0000175201-mRNA-1"/>
    </source>
</evidence>
<reference evidence="18" key="1">
    <citation type="submission" date="2017-02" db="UniProtKB">
        <authorList>
            <consortium name="WormBaseParasite"/>
        </authorList>
    </citation>
    <scope>IDENTIFICATION</scope>
</reference>
<keyword evidence="7" id="KW-0999">Mitochondrion inner membrane</keyword>
<keyword evidence="10" id="KW-0472">Membrane</keyword>
<keyword evidence="8" id="KW-0249">Electron transport</keyword>
<evidence type="ECO:0000256" key="1">
    <source>
        <dbReference type="ARBA" id="ARBA00003195"/>
    </source>
</evidence>
<evidence type="ECO:0000259" key="14">
    <source>
        <dbReference type="SMART" id="SM00916"/>
    </source>
</evidence>
<keyword evidence="5" id="KW-0813">Transport</keyword>
<dbReference type="STRING" id="318479.A0A0N4U4N3"/>
<protein>
    <recommendedName>
        <fullName evidence="4">NADH dehydrogenase [ubiquinone] 1 alpha subcomplex subunit 2</fullName>
    </recommendedName>
    <alternativeName>
        <fullName evidence="11">Complex I-B8</fullName>
    </alternativeName>
    <alternativeName>
        <fullName evidence="12">NADH-ubiquinone oxidoreductase B8 subunit</fullName>
    </alternativeName>
</protein>
<evidence type="ECO:0000256" key="10">
    <source>
        <dbReference type="ARBA" id="ARBA00023136"/>
    </source>
</evidence>
<dbReference type="PIRSF" id="PIRSF005822">
    <property type="entry name" value="NDUA2"/>
    <property type="match status" value="1"/>
</dbReference>
<comment type="similarity">
    <text evidence="3">Belongs to the complex I NDUFA2 subunit family.</text>
</comment>
<reference evidence="15 17" key="2">
    <citation type="submission" date="2018-11" db="EMBL/GenBank/DDBJ databases">
        <authorList>
            <consortium name="Pathogen Informatics"/>
        </authorList>
    </citation>
    <scope>NUCLEOTIDE SEQUENCE [LARGE SCALE GENOMIC DNA]</scope>
</reference>
<dbReference type="Proteomes" id="UP000274756">
    <property type="component" value="Unassembled WGS sequence"/>
</dbReference>
<comment type="subcellular location">
    <subcellularLocation>
        <location evidence="2">Mitochondrion inner membrane</location>
        <topology evidence="2">Peripheral membrane protein</topology>
        <orientation evidence="2">Matrix side</orientation>
    </subcellularLocation>
</comment>
<comment type="function">
    <text evidence="1">Accessory subunit of the mitochondrial membrane respiratory chain NADH dehydrogenase (Complex I), that is believed not to be involved in catalysis. Complex I functions in the transfer of electrons from NADH to the respiratory chain. The immediate electron acceptor for the enzyme is believed to be ubiquinone.</text>
</comment>